<dbReference type="SUPFAM" id="SSF51395">
    <property type="entry name" value="FMN-linked oxidoreductases"/>
    <property type="match status" value="1"/>
</dbReference>
<evidence type="ECO:0000256" key="13">
    <source>
        <dbReference type="ARBA" id="ARBA00049467"/>
    </source>
</evidence>
<keyword evidence="7" id="KW-0520">NAD</keyword>
<evidence type="ECO:0000256" key="3">
    <source>
        <dbReference type="ARBA" id="ARBA00022643"/>
    </source>
</evidence>
<evidence type="ECO:0000256" key="6">
    <source>
        <dbReference type="ARBA" id="ARBA00023002"/>
    </source>
</evidence>
<organism evidence="16">
    <name type="scientific">Chloropicon roscoffensis</name>
    <dbReference type="NCBI Taxonomy" id="1461544"/>
    <lineage>
        <taxon>Eukaryota</taxon>
        <taxon>Viridiplantae</taxon>
        <taxon>Chlorophyta</taxon>
        <taxon>Chloropicophyceae</taxon>
        <taxon>Chloropicales</taxon>
        <taxon>Chloropicaceae</taxon>
        <taxon>Chloropicon</taxon>
    </lineage>
</organism>
<feature type="compositionally biased region" description="Polar residues" evidence="14">
    <location>
        <begin position="36"/>
        <end position="60"/>
    </location>
</feature>
<evidence type="ECO:0000256" key="12">
    <source>
        <dbReference type="ARBA" id="ARBA00048934"/>
    </source>
</evidence>
<keyword evidence="5" id="KW-0521">NADP</keyword>
<evidence type="ECO:0000259" key="15">
    <source>
        <dbReference type="Pfam" id="PF01207"/>
    </source>
</evidence>
<dbReference type="PROSITE" id="PS01136">
    <property type="entry name" value="UPF0034"/>
    <property type="match status" value="1"/>
</dbReference>
<evidence type="ECO:0000256" key="1">
    <source>
        <dbReference type="ARBA" id="ARBA00001917"/>
    </source>
</evidence>
<dbReference type="AlphaFoldDB" id="A0A7S3C6H1"/>
<sequence>MSRAFKETSAVLSLSSSLAKRTRASHPLPRRHPSRQKPSQTVFAMTATTAALSDKLQSPSKVRPAGQAFTSEAGGKTQKKKKKTSATAIPHRYLNDPIPVIPQEESLATPERIAAAWEFFRKMGSPKFHVAPMVDQSELAYRMLCRKYGATCAYTPMLHGRLFVEGEKYRKEHFTTCPEDRPLLTQFCAHDPEVLLTAARYVEKDCDGVDINLGCPQRIAKRGNYGAFLMEDLDVVRDMVRKLATELSIPVTCKIRVFPQEEPNGKEKTLQYAKMLQDAGCSLLAVHGRTRDQKRCKEIRADWNIIKAVKDHLDIPVLANGDIRHLADAKRCLEYTGCDGLLSAETLLTNPALFSEEKSELGVPDCPEEPCLMLLEYLDLCEKYPTPQRMVRAHVHKLLGSWFSVFPDVRQRMNNEVSTIELYRNVANEMIGLIKAHEAAKDAKTEDALAAPAVTVSP</sequence>
<dbReference type="GO" id="GO:0050660">
    <property type="term" value="F:flavin adenine dinucleotide binding"/>
    <property type="evidence" value="ECO:0007669"/>
    <property type="project" value="InterPro"/>
</dbReference>
<evidence type="ECO:0000256" key="8">
    <source>
        <dbReference type="ARBA" id="ARBA00038313"/>
    </source>
</evidence>
<keyword evidence="4" id="KW-0819">tRNA processing</keyword>
<evidence type="ECO:0000256" key="10">
    <source>
        <dbReference type="ARBA" id="ARBA00047287"/>
    </source>
</evidence>
<evidence type="ECO:0000313" key="16">
    <source>
        <dbReference type="EMBL" id="CAE0187529.1"/>
    </source>
</evidence>
<dbReference type="InterPro" id="IPR018517">
    <property type="entry name" value="tRNA_hU_synthase_CS"/>
</dbReference>
<reference evidence="16" key="1">
    <citation type="submission" date="2021-01" db="EMBL/GenBank/DDBJ databases">
        <authorList>
            <person name="Corre E."/>
            <person name="Pelletier E."/>
            <person name="Niang G."/>
            <person name="Scheremetjew M."/>
            <person name="Finn R."/>
            <person name="Kale V."/>
            <person name="Holt S."/>
            <person name="Cochrane G."/>
            <person name="Meng A."/>
            <person name="Brown T."/>
            <person name="Cohen L."/>
        </authorList>
    </citation>
    <scope>NUCLEOTIDE SEQUENCE</scope>
    <source>
        <strain evidence="16">RCC1871</strain>
    </source>
</reference>
<protein>
    <recommendedName>
        <fullName evidence="9">tRNA-dihydrouridine(16/17) synthase [NAD(P)(+)]</fullName>
        <ecNumber evidence="9">1.3.1.88</ecNumber>
    </recommendedName>
</protein>
<dbReference type="EC" id="1.3.1.88" evidence="9"/>
<dbReference type="PANTHER" id="PTHR11082:SF5">
    <property type="entry name" value="TRNA-DIHYDROURIDINE(16_17) SYNTHASE [NAD(P)(+)]-LIKE"/>
    <property type="match status" value="1"/>
</dbReference>
<evidence type="ECO:0000256" key="9">
    <source>
        <dbReference type="ARBA" id="ARBA00038890"/>
    </source>
</evidence>
<proteinExistence type="inferred from homology"/>
<dbReference type="Pfam" id="PF01207">
    <property type="entry name" value="Dus"/>
    <property type="match status" value="1"/>
</dbReference>
<keyword evidence="2" id="KW-0285">Flavoprotein</keyword>
<evidence type="ECO:0000256" key="7">
    <source>
        <dbReference type="ARBA" id="ARBA00023027"/>
    </source>
</evidence>
<feature type="domain" description="DUS-like FMN-binding" evidence="15">
    <location>
        <begin position="130"/>
        <end position="382"/>
    </location>
</feature>
<evidence type="ECO:0000256" key="14">
    <source>
        <dbReference type="SAM" id="MobiDB-lite"/>
    </source>
</evidence>
<evidence type="ECO:0000256" key="4">
    <source>
        <dbReference type="ARBA" id="ARBA00022694"/>
    </source>
</evidence>
<comment type="similarity">
    <text evidence="8">Belongs to the Dus family. Dus1 subfamily.</text>
</comment>
<gene>
    <name evidence="16" type="ORF">CROS1456_LOCUS595</name>
</gene>
<comment type="cofactor">
    <cofactor evidence="1">
        <name>FMN</name>
        <dbReference type="ChEBI" id="CHEBI:58210"/>
    </cofactor>
</comment>
<accession>A0A7S3C6H1</accession>
<dbReference type="PANTHER" id="PTHR11082">
    <property type="entry name" value="TRNA-DIHYDROURIDINE SYNTHASE"/>
    <property type="match status" value="1"/>
</dbReference>
<keyword evidence="6" id="KW-0560">Oxidoreductase</keyword>
<comment type="catalytic activity">
    <reaction evidence="11">
        <text>5,6-dihydrouridine(16) in tRNA + NADP(+) = uridine(16) in tRNA + NADPH + H(+)</text>
        <dbReference type="Rhea" id="RHEA:53376"/>
        <dbReference type="Rhea" id="RHEA-COMP:13543"/>
        <dbReference type="Rhea" id="RHEA-COMP:13544"/>
        <dbReference type="ChEBI" id="CHEBI:15378"/>
        <dbReference type="ChEBI" id="CHEBI:57783"/>
        <dbReference type="ChEBI" id="CHEBI:58349"/>
        <dbReference type="ChEBI" id="CHEBI:65315"/>
        <dbReference type="ChEBI" id="CHEBI:74443"/>
        <dbReference type="EC" id="1.3.1.88"/>
    </reaction>
    <physiologicalReaction direction="right-to-left" evidence="11">
        <dbReference type="Rhea" id="RHEA:53378"/>
    </physiologicalReaction>
</comment>
<evidence type="ECO:0000256" key="5">
    <source>
        <dbReference type="ARBA" id="ARBA00022857"/>
    </source>
</evidence>
<dbReference type="EMBL" id="HBHZ01000755">
    <property type="protein sequence ID" value="CAE0187529.1"/>
    <property type="molecule type" value="Transcribed_RNA"/>
</dbReference>
<dbReference type="GO" id="GO:0017150">
    <property type="term" value="F:tRNA dihydrouridine synthase activity"/>
    <property type="evidence" value="ECO:0007669"/>
    <property type="project" value="InterPro"/>
</dbReference>
<evidence type="ECO:0000256" key="2">
    <source>
        <dbReference type="ARBA" id="ARBA00022630"/>
    </source>
</evidence>
<dbReference type="InterPro" id="IPR013785">
    <property type="entry name" value="Aldolase_TIM"/>
</dbReference>
<feature type="region of interest" description="Disordered" evidence="14">
    <location>
        <begin position="1"/>
        <end position="87"/>
    </location>
</feature>
<evidence type="ECO:0000256" key="11">
    <source>
        <dbReference type="ARBA" id="ARBA00047652"/>
    </source>
</evidence>
<keyword evidence="3" id="KW-0288">FMN</keyword>
<feature type="compositionally biased region" description="Basic residues" evidence="14">
    <location>
        <begin position="20"/>
        <end position="35"/>
    </location>
</feature>
<name>A0A7S3C6H1_9CHLO</name>
<dbReference type="CDD" id="cd02801">
    <property type="entry name" value="DUS_like_FMN"/>
    <property type="match status" value="1"/>
</dbReference>
<dbReference type="InterPro" id="IPR035587">
    <property type="entry name" value="DUS-like_FMN-bd"/>
</dbReference>
<dbReference type="Gene3D" id="3.20.20.70">
    <property type="entry name" value="Aldolase class I"/>
    <property type="match status" value="1"/>
</dbReference>
<comment type="catalytic activity">
    <reaction evidence="13">
        <text>5,6-dihydrouridine(17) in tRNA + NADP(+) = uridine(17) in tRNA + NADPH + H(+)</text>
        <dbReference type="Rhea" id="RHEA:53368"/>
        <dbReference type="Rhea" id="RHEA-COMP:13541"/>
        <dbReference type="Rhea" id="RHEA-COMP:13542"/>
        <dbReference type="ChEBI" id="CHEBI:15378"/>
        <dbReference type="ChEBI" id="CHEBI:57783"/>
        <dbReference type="ChEBI" id="CHEBI:58349"/>
        <dbReference type="ChEBI" id="CHEBI:65315"/>
        <dbReference type="ChEBI" id="CHEBI:74443"/>
        <dbReference type="EC" id="1.3.1.88"/>
    </reaction>
    <physiologicalReaction direction="right-to-left" evidence="13">
        <dbReference type="Rhea" id="RHEA:53370"/>
    </physiologicalReaction>
</comment>
<comment type="catalytic activity">
    <reaction evidence="12">
        <text>5,6-dihydrouridine(16) in tRNA + NAD(+) = uridine(16) in tRNA + NADH + H(+)</text>
        <dbReference type="Rhea" id="RHEA:53380"/>
        <dbReference type="Rhea" id="RHEA-COMP:13543"/>
        <dbReference type="Rhea" id="RHEA-COMP:13544"/>
        <dbReference type="ChEBI" id="CHEBI:15378"/>
        <dbReference type="ChEBI" id="CHEBI:57540"/>
        <dbReference type="ChEBI" id="CHEBI:57945"/>
        <dbReference type="ChEBI" id="CHEBI:65315"/>
        <dbReference type="ChEBI" id="CHEBI:74443"/>
        <dbReference type="EC" id="1.3.1.88"/>
    </reaction>
    <physiologicalReaction direction="right-to-left" evidence="12">
        <dbReference type="Rhea" id="RHEA:53382"/>
    </physiologicalReaction>
</comment>
<comment type="catalytic activity">
    <reaction evidence="10">
        <text>5,6-dihydrouridine(17) in tRNA + NAD(+) = uridine(17) in tRNA + NADH + H(+)</text>
        <dbReference type="Rhea" id="RHEA:53372"/>
        <dbReference type="Rhea" id="RHEA-COMP:13541"/>
        <dbReference type="Rhea" id="RHEA-COMP:13542"/>
        <dbReference type="ChEBI" id="CHEBI:15378"/>
        <dbReference type="ChEBI" id="CHEBI:57540"/>
        <dbReference type="ChEBI" id="CHEBI:57945"/>
        <dbReference type="ChEBI" id="CHEBI:65315"/>
        <dbReference type="ChEBI" id="CHEBI:74443"/>
        <dbReference type="EC" id="1.3.1.88"/>
    </reaction>
    <physiologicalReaction direction="right-to-left" evidence="10">
        <dbReference type="Rhea" id="RHEA:53374"/>
    </physiologicalReaction>
</comment>